<feature type="domain" description="CheB-type methylesterase" evidence="5">
    <location>
        <begin position="125"/>
        <end position="309"/>
    </location>
</feature>
<dbReference type="EC" id="3.1.1.61" evidence="2"/>
<organism evidence="6 7">
    <name type="scientific">Candidatus Litorirhabdus singularis</name>
    <dbReference type="NCBI Taxonomy" id="2518993"/>
    <lineage>
        <taxon>Bacteria</taxon>
        <taxon>Pseudomonadati</taxon>
        <taxon>Pseudomonadota</taxon>
        <taxon>Gammaproteobacteria</taxon>
        <taxon>Cellvibrionales</taxon>
        <taxon>Halieaceae</taxon>
        <taxon>Candidatus Litorirhabdus</taxon>
    </lineage>
</organism>
<comment type="caution">
    <text evidence="6">The sequence shown here is derived from an EMBL/GenBank/DDBJ whole genome shotgun (WGS) entry which is preliminary data.</text>
</comment>
<evidence type="ECO:0000313" key="6">
    <source>
        <dbReference type="EMBL" id="MCX2980430.1"/>
    </source>
</evidence>
<dbReference type="EMBL" id="SHNN01000001">
    <property type="protein sequence ID" value="MCX2980430.1"/>
    <property type="molecule type" value="Genomic_DNA"/>
</dbReference>
<feature type="active site" evidence="4">
    <location>
        <position position="256"/>
    </location>
</feature>
<dbReference type="Gene3D" id="3.40.50.180">
    <property type="entry name" value="Methylesterase CheB, C-terminal domain"/>
    <property type="match status" value="1"/>
</dbReference>
<dbReference type="Proteomes" id="UP001143362">
    <property type="component" value="Unassembled WGS sequence"/>
</dbReference>
<feature type="active site" evidence="4">
    <location>
        <position position="163"/>
    </location>
</feature>
<gene>
    <name evidence="6" type="ORF">EYC98_06030</name>
</gene>
<sequence>MDQTLPTRSPQPQIGIIRDHSTNQLSELLCKAGYGVTEILPRQLVAGKLPTVAAWVIDCGESNQVSDAMQWIEPQVLALSNRPKPGPSADYLHWCRRIANTLERWTADFWHASNDSVTTDPGRFPEVEAVWVIAGSTGGVPAAARFFASFTHVPPVAFIYAQHIHADQERYLTAVAHANQDLRCSMARGRNWFNPGHILIAPAACKLRFSSHGEVFSVRDEWGTAETPNIDELLLTMSGLRPAPAGALLLSGTGKDGCRGLHSLHAVGSRVWVQSPASAVAPSMPESAIAANIVQHQGTPEELAADFMSLYPEPCKPLR</sequence>
<dbReference type="PANTHER" id="PTHR42872">
    <property type="entry name" value="PROTEIN-GLUTAMATE METHYLESTERASE/PROTEIN-GLUTAMINE GLUTAMINASE"/>
    <property type="match status" value="1"/>
</dbReference>
<dbReference type="InterPro" id="IPR035909">
    <property type="entry name" value="CheB_C"/>
</dbReference>
<evidence type="ECO:0000259" key="5">
    <source>
        <dbReference type="PROSITE" id="PS50122"/>
    </source>
</evidence>
<evidence type="ECO:0000256" key="2">
    <source>
        <dbReference type="ARBA" id="ARBA00039140"/>
    </source>
</evidence>
<dbReference type="Pfam" id="PF01339">
    <property type="entry name" value="CheB_methylest"/>
    <property type="match status" value="1"/>
</dbReference>
<evidence type="ECO:0000256" key="4">
    <source>
        <dbReference type="PROSITE-ProRule" id="PRU00050"/>
    </source>
</evidence>
<protein>
    <recommendedName>
        <fullName evidence="2">protein-glutamate methylesterase</fullName>
        <ecNumber evidence="2">3.1.1.61</ecNumber>
    </recommendedName>
</protein>
<name>A0ABT3TE15_9GAMM</name>
<evidence type="ECO:0000313" key="7">
    <source>
        <dbReference type="Proteomes" id="UP001143362"/>
    </source>
</evidence>
<reference evidence="6" key="1">
    <citation type="submission" date="2019-02" db="EMBL/GenBank/DDBJ databases">
        <authorList>
            <person name="Li S.-H."/>
        </authorList>
    </citation>
    <scope>NUCLEOTIDE SEQUENCE</scope>
    <source>
        <strain evidence="6">IMCC14734</strain>
    </source>
</reference>
<evidence type="ECO:0000256" key="3">
    <source>
        <dbReference type="ARBA" id="ARBA00048267"/>
    </source>
</evidence>
<accession>A0ABT3TE15</accession>
<feature type="active site" evidence="4">
    <location>
        <position position="136"/>
    </location>
</feature>
<proteinExistence type="predicted"/>
<evidence type="ECO:0000256" key="1">
    <source>
        <dbReference type="ARBA" id="ARBA00022801"/>
    </source>
</evidence>
<dbReference type="PROSITE" id="PS50122">
    <property type="entry name" value="CHEB"/>
    <property type="match status" value="1"/>
</dbReference>
<keyword evidence="7" id="KW-1185">Reference proteome</keyword>
<keyword evidence="1 4" id="KW-0378">Hydrolase</keyword>
<dbReference type="SUPFAM" id="SSF52738">
    <property type="entry name" value="Methylesterase CheB, C-terminal domain"/>
    <property type="match status" value="1"/>
</dbReference>
<comment type="catalytic activity">
    <reaction evidence="3">
        <text>[protein]-L-glutamate 5-O-methyl ester + H2O = L-glutamyl-[protein] + methanol + H(+)</text>
        <dbReference type="Rhea" id="RHEA:23236"/>
        <dbReference type="Rhea" id="RHEA-COMP:10208"/>
        <dbReference type="Rhea" id="RHEA-COMP:10311"/>
        <dbReference type="ChEBI" id="CHEBI:15377"/>
        <dbReference type="ChEBI" id="CHEBI:15378"/>
        <dbReference type="ChEBI" id="CHEBI:17790"/>
        <dbReference type="ChEBI" id="CHEBI:29973"/>
        <dbReference type="ChEBI" id="CHEBI:82795"/>
        <dbReference type="EC" id="3.1.1.61"/>
    </reaction>
</comment>
<dbReference type="PANTHER" id="PTHR42872:SF6">
    <property type="entry name" value="PROTEIN-GLUTAMATE METHYLESTERASE_PROTEIN-GLUTAMINE GLUTAMINASE"/>
    <property type="match status" value="1"/>
</dbReference>
<keyword evidence="4" id="KW-0145">Chemotaxis</keyword>
<dbReference type="InterPro" id="IPR000673">
    <property type="entry name" value="Sig_transdc_resp-reg_Me-estase"/>
</dbReference>